<feature type="domain" description="DUF7702" evidence="2">
    <location>
        <begin position="37"/>
        <end position="193"/>
    </location>
</feature>
<feature type="transmembrane region" description="Helical" evidence="1">
    <location>
        <begin position="213"/>
        <end position="234"/>
    </location>
</feature>
<name>A0A9P3LGS9_9APHY</name>
<evidence type="ECO:0000256" key="1">
    <source>
        <dbReference type="SAM" id="Phobius"/>
    </source>
</evidence>
<feature type="transmembrane region" description="Helical" evidence="1">
    <location>
        <begin position="134"/>
        <end position="152"/>
    </location>
</feature>
<evidence type="ECO:0000313" key="3">
    <source>
        <dbReference type="EMBL" id="GJE94630.1"/>
    </source>
</evidence>
<evidence type="ECO:0000313" key="4">
    <source>
        <dbReference type="Proteomes" id="UP000703269"/>
    </source>
</evidence>
<proteinExistence type="predicted"/>
<dbReference type="Pfam" id="PF24800">
    <property type="entry name" value="DUF7702"/>
    <property type="match status" value="1"/>
</dbReference>
<dbReference type="OrthoDB" id="5389493at2759"/>
<gene>
    <name evidence="3" type="ORF">PsYK624_108010</name>
</gene>
<evidence type="ECO:0000259" key="2">
    <source>
        <dbReference type="Pfam" id="PF24800"/>
    </source>
</evidence>
<dbReference type="PANTHER" id="PTHR42109:SF2">
    <property type="entry name" value="INTEGRAL MEMBRANE PROTEIN"/>
    <property type="match status" value="1"/>
</dbReference>
<dbReference type="InterPro" id="IPR056119">
    <property type="entry name" value="DUF7702"/>
</dbReference>
<accession>A0A9P3LGS9</accession>
<keyword evidence="1" id="KW-0812">Transmembrane</keyword>
<organism evidence="3 4">
    <name type="scientific">Phanerochaete sordida</name>
    <dbReference type="NCBI Taxonomy" id="48140"/>
    <lineage>
        <taxon>Eukaryota</taxon>
        <taxon>Fungi</taxon>
        <taxon>Dikarya</taxon>
        <taxon>Basidiomycota</taxon>
        <taxon>Agaricomycotina</taxon>
        <taxon>Agaricomycetes</taxon>
        <taxon>Polyporales</taxon>
        <taxon>Phanerochaetaceae</taxon>
        <taxon>Phanerochaete</taxon>
    </lineage>
</organism>
<dbReference type="AlphaFoldDB" id="A0A9P3LGS9"/>
<keyword evidence="1" id="KW-1133">Transmembrane helix</keyword>
<dbReference type="PANTHER" id="PTHR42109">
    <property type="entry name" value="UNPLACED GENOMIC SCAFFOLD UM_SCAF_CONTIG_1.265, WHOLE GENOME SHOTGUN SEQUENCE"/>
    <property type="match status" value="1"/>
</dbReference>
<feature type="transmembrane region" description="Helical" evidence="1">
    <location>
        <begin position="80"/>
        <end position="104"/>
    </location>
</feature>
<feature type="transmembrane region" description="Helical" evidence="1">
    <location>
        <begin position="20"/>
        <end position="41"/>
    </location>
</feature>
<sequence length="310" mass="33245">MSSSSINYAREEGIAHSELPAAIVFAGLYVLLLSVFAVLIFKRPAFAWRFLTVFSVVRATAFTLRSVLAGSATAGTNLNLFVAESVIYGVGFFGLLYSAYTLVLDRDDMVNSGKEKRQLPGPLALFSKVARTRILVRALLMGAVVLGIVAGVKQGDSDSSSQATGNSLRKVSIVIFLVVSCMLLFVTLLLAADEHRSGALYEVAPTLGRRYGVFMLFAIAALCIVREAFLVATLGNTQKQNQASLFYPLAATPELIAALLFLVPGLVPSKLEMDARRDQARGAQNGRGAYSMSTMAPQAYGTDSRFAPPV</sequence>
<feature type="transmembrane region" description="Helical" evidence="1">
    <location>
        <begin position="172"/>
        <end position="192"/>
    </location>
</feature>
<dbReference type="Proteomes" id="UP000703269">
    <property type="component" value="Unassembled WGS sequence"/>
</dbReference>
<feature type="transmembrane region" description="Helical" evidence="1">
    <location>
        <begin position="48"/>
        <end position="68"/>
    </location>
</feature>
<feature type="transmembrane region" description="Helical" evidence="1">
    <location>
        <begin position="246"/>
        <end position="267"/>
    </location>
</feature>
<keyword evidence="1" id="KW-0472">Membrane</keyword>
<dbReference type="EMBL" id="BPQB01000042">
    <property type="protein sequence ID" value="GJE94630.1"/>
    <property type="molecule type" value="Genomic_DNA"/>
</dbReference>
<keyword evidence="4" id="KW-1185">Reference proteome</keyword>
<protein>
    <recommendedName>
        <fullName evidence="2">DUF7702 domain-containing protein</fullName>
    </recommendedName>
</protein>
<reference evidence="3 4" key="1">
    <citation type="submission" date="2021-08" db="EMBL/GenBank/DDBJ databases">
        <title>Draft Genome Sequence of Phanerochaete sordida strain YK-624.</title>
        <authorList>
            <person name="Mori T."/>
            <person name="Dohra H."/>
            <person name="Suzuki T."/>
            <person name="Kawagishi H."/>
            <person name="Hirai H."/>
        </authorList>
    </citation>
    <scope>NUCLEOTIDE SEQUENCE [LARGE SCALE GENOMIC DNA]</scope>
    <source>
        <strain evidence="3 4">YK-624</strain>
    </source>
</reference>
<comment type="caution">
    <text evidence="3">The sequence shown here is derived from an EMBL/GenBank/DDBJ whole genome shotgun (WGS) entry which is preliminary data.</text>
</comment>